<name>A0A498STT4_ACAVI</name>
<reference evidence="1 2" key="1">
    <citation type="submission" date="2018-08" db="EMBL/GenBank/DDBJ databases">
        <authorList>
            <person name="Laetsch R D."/>
            <person name="Stevens L."/>
            <person name="Kumar S."/>
            <person name="Blaxter L. M."/>
        </authorList>
    </citation>
    <scope>NUCLEOTIDE SEQUENCE [LARGE SCALE GENOMIC DNA]</scope>
</reference>
<feature type="non-terminal residue" evidence="1">
    <location>
        <position position="97"/>
    </location>
</feature>
<organism evidence="1 2">
    <name type="scientific">Acanthocheilonema viteae</name>
    <name type="common">Filarial nematode worm</name>
    <name type="synonym">Dipetalonema viteae</name>
    <dbReference type="NCBI Taxonomy" id="6277"/>
    <lineage>
        <taxon>Eukaryota</taxon>
        <taxon>Metazoa</taxon>
        <taxon>Ecdysozoa</taxon>
        <taxon>Nematoda</taxon>
        <taxon>Chromadorea</taxon>
        <taxon>Rhabditida</taxon>
        <taxon>Spirurina</taxon>
        <taxon>Spiruromorpha</taxon>
        <taxon>Filarioidea</taxon>
        <taxon>Onchocercidae</taxon>
        <taxon>Acanthocheilonema</taxon>
    </lineage>
</organism>
<evidence type="ECO:0000313" key="1">
    <source>
        <dbReference type="EMBL" id="VBB35262.1"/>
    </source>
</evidence>
<sequence length="97" mass="11144">MADSVSGRDLAGSLWTVNVVPTQRAGMMAASEARNEIIFLFGDLVSLHRLNVLVFPWLTPPKTCTAFWIEDRENIAFFIKFELQKRKYTNYSKLCAW</sequence>
<dbReference type="AlphaFoldDB" id="A0A498STT4"/>
<dbReference type="EMBL" id="UPTC01005295">
    <property type="protein sequence ID" value="VBB35262.1"/>
    <property type="molecule type" value="Genomic_DNA"/>
</dbReference>
<dbReference type="Proteomes" id="UP000276991">
    <property type="component" value="Unassembled WGS sequence"/>
</dbReference>
<keyword evidence="2" id="KW-1185">Reference proteome</keyword>
<evidence type="ECO:0000313" key="2">
    <source>
        <dbReference type="Proteomes" id="UP000276991"/>
    </source>
</evidence>
<gene>
    <name evidence="1" type="ORF">NAV_LOCUS10053</name>
</gene>
<protein>
    <submittedName>
        <fullName evidence="1">Uncharacterized protein</fullName>
    </submittedName>
</protein>
<accession>A0A498STT4</accession>
<proteinExistence type="predicted"/>